<dbReference type="CDD" id="cd14748">
    <property type="entry name" value="PBP2_UgpB"/>
    <property type="match status" value="1"/>
</dbReference>
<evidence type="ECO:0000313" key="5">
    <source>
        <dbReference type="EMBL" id="QTL96514.1"/>
    </source>
</evidence>
<dbReference type="GO" id="GO:0030313">
    <property type="term" value="C:cell envelope"/>
    <property type="evidence" value="ECO:0007669"/>
    <property type="project" value="UniProtKB-SubCell"/>
</dbReference>
<sequence length="439" mass="49458">MRKRFSFVLLLSCLFLNIFSGIVLAEKIELSFWHAMGGGTTGVIQRMVEDFNYTHPDIEVSVQYKGSYRETVNAAIAAARQGTPPSVIQSFEVGTRQNVDSGIFVPFEDLLVEGEVNWDDFLDPVLNYYRVDGKLYSMPFNSSNAILYYNKDMFAKAGLDPGNPPTTFEGIREASQLIVDKGLAKTGTTWALHSWFYEEWMANLGQNLVNKENGRAGFADNAYLTSDKSLRIIKWWKELYDNGLWVNAGIENWSQARQNFVSKQAAMLITSTSSVTSLSNEGRGQGFEVGTAPMPIPEGQERNGAVIGGASLWILKNKDETVEQAAKEFVKWMSLPENQVRWHKATGYFPIRKSAVDLLKLEGWFEDYPNYKTAFEQLQSTKIVRPTQGALIGRFAEVRTIIEKAVEAVLNDNGSIEDIMEQANKDIKKSLEEYNRVIK</sequence>
<evidence type="ECO:0000256" key="1">
    <source>
        <dbReference type="ARBA" id="ARBA00004196"/>
    </source>
</evidence>
<dbReference type="InterPro" id="IPR050490">
    <property type="entry name" value="Bact_solute-bd_prot1"/>
</dbReference>
<dbReference type="InterPro" id="IPR006059">
    <property type="entry name" value="SBP"/>
</dbReference>
<dbReference type="SUPFAM" id="SSF53850">
    <property type="entry name" value="Periplasmic binding protein-like II"/>
    <property type="match status" value="1"/>
</dbReference>
<comment type="similarity">
    <text evidence="2">Belongs to the bacterial solute-binding protein 1 family.</text>
</comment>
<dbReference type="Proteomes" id="UP000665020">
    <property type="component" value="Chromosome"/>
</dbReference>
<accession>A0A8A7KEA6</accession>
<comment type="subcellular location">
    <subcellularLocation>
        <location evidence="1">Cell envelope</location>
    </subcellularLocation>
</comment>
<dbReference type="Pfam" id="PF13416">
    <property type="entry name" value="SBP_bac_8"/>
    <property type="match status" value="1"/>
</dbReference>
<gene>
    <name evidence="5" type="ORF">GM661_00285</name>
</gene>
<dbReference type="EMBL" id="CP046640">
    <property type="protein sequence ID" value="QTL96514.1"/>
    <property type="molecule type" value="Genomic_DNA"/>
</dbReference>
<evidence type="ECO:0000256" key="2">
    <source>
        <dbReference type="ARBA" id="ARBA00008520"/>
    </source>
</evidence>
<proteinExistence type="inferred from homology"/>
<name>A0A8A7KEA6_9FIRM</name>
<dbReference type="RefSeq" id="WP_230868229.1">
    <property type="nucleotide sequence ID" value="NZ_CP046640.1"/>
</dbReference>
<reference evidence="5" key="1">
    <citation type="submission" date="2019-12" db="EMBL/GenBank/DDBJ databases">
        <authorList>
            <person name="zhang j."/>
            <person name="sun C.M."/>
        </authorList>
    </citation>
    <scope>NUCLEOTIDE SEQUENCE</scope>
    <source>
        <strain evidence="5">NS-1</strain>
    </source>
</reference>
<dbReference type="PANTHER" id="PTHR43649:SF31">
    <property type="entry name" value="SN-GLYCEROL-3-PHOSPHATE-BINDING PERIPLASMIC PROTEIN UGPB"/>
    <property type="match status" value="1"/>
</dbReference>
<evidence type="ECO:0000256" key="3">
    <source>
        <dbReference type="ARBA" id="ARBA00022448"/>
    </source>
</evidence>
<dbReference type="AlphaFoldDB" id="A0A8A7KEA6"/>
<evidence type="ECO:0000313" key="6">
    <source>
        <dbReference type="Proteomes" id="UP000665020"/>
    </source>
</evidence>
<dbReference type="PANTHER" id="PTHR43649">
    <property type="entry name" value="ARABINOSE-BINDING PROTEIN-RELATED"/>
    <property type="match status" value="1"/>
</dbReference>
<evidence type="ECO:0000256" key="4">
    <source>
        <dbReference type="ARBA" id="ARBA00022729"/>
    </source>
</evidence>
<protein>
    <submittedName>
        <fullName evidence="5">Extracellular solute-binding protein</fullName>
    </submittedName>
</protein>
<dbReference type="Gene3D" id="3.40.190.10">
    <property type="entry name" value="Periplasmic binding protein-like II"/>
    <property type="match status" value="2"/>
</dbReference>
<organism evidence="5 6">
    <name type="scientific">Iocasia fonsfrigidae</name>
    <dbReference type="NCBI Taxonomy" id="2682810"/>
    <lineage>
        <taxon>Bacteria</taxon>
        <taxon>Bacillati</taxon>
        <taxon>Bacillota</taxon>
        <taxon>Clostridia</taxon>
        <taxon>Halanaerobiales</taxon>
        <taxon>Halanaerobiaceae</taxon>
        <taxon>Iocasia</taxon>
    </lineage>
</organism>
<keyword evidence="6" id="KW-1185">Reference proteome</keyword>
<dbReference type="KEGG" id="ifn:GM661_00285"/>
<keyword evidence="4" id="KW-0732">Signal</keyword>
<keyword evidence="3" id="KW-0813">Transport</keyword>